<dbReference type="GO" id="GO:0006508">
    <property type="term" value="P:proteolysis"/>
    <property type="evidence" value="ECO:0007669"/>
    <property type="project" value="UniProtKB-KW"/>
</dbReference>
<comment type="caution">
    <text evidence="3">The sequence shown here is derived from an EMBL/GenBank/DDBJ whole genome shotgun (WGS) entry which is preliminary data.</text>
</comment>
<dbReference type="GO" id="GO:0004175">
    <property type="term" value="F:endopeptidase activity"/>
    <property type="evidence" value="ECO:0007669"/>
    <property type="project" value="UniProtKB-ARBA"/>
</dbReference>
<evidence type="ECO:0000313" key="3">
    <source>
        <dbReference type="EMBL" id="TIH36944.1"/>
    </source>
</evidence>
<dbReference type="Proteomes" id="UP000306192">
    <property type="component" value="Unassembled WGS sequence"/>
</dbReference>
<dbReference type="EMBL" id="QYRT01000014">
    <property type="protein sequence ID" value="TIH36944.1"/>
    <property type="molecule type" value="Genomic_DNA"/>
</dbReference>
<proteinExistence type="predicted"/>
<feature type="transmembrane region" description="Helical" evidence="1">
    <location>
        <begin position="215"/>
        <end position="232"/>
    </location>
</feature>
<evidence type="ECO:0000313" key="4">
    <source>
        <dbReference type="Proteomes" id="UP000306192"/>
    </source>
</evidence>
<dbReference type="GO" id="GO:0008237">
    <property type="term" value="F:metallopeptidase activity"/>
    <property type="evidence" value="ECO:0007669"/>
    <property type="project" value="UniProtKB-KW"/>
</dbReference>
<keyword evidence="4" id="KW-1185">Reference proteome</keyword>
<gene>
    <name evidence="3" type="ORF">D4765_09445</name>
</gene>
<dbReference type="OrthoDB" id="4453618at2"/>
<accession>A0A4V4RGH7</accession>
<keyword evidence="3" id="KW-0482">Metalloprotease</keyword>
<dbReference type="Pfam" id="PF02517">
    <property type="entry name" value="Rce1-like"/>
    <property type="match status" value="1"/>
</dbReference>
<dbReference type="InterPro" id="IPR003675">
    <property type="entry name" value="Rce1/LyrA-like_dom"/>
</dbReference>
<keyword evidence="1" id="KW-0472">Membrane</keyword>
<keyword evidence="1" id="KW-0812">Transmembrane</keyword>
<keyword evidence="3" id="KW-0378">Hydrolase</keyword>
<feature type="transmembrane region" description="Helical" evidence="1">
    <location>
        <begin position="26"/>
        <end position="46"/>
    </location>
</feature>
<evidence type="ECO:0000256" key="1">
    <source>
        <dbReference type="SAM" id="Phobius"/>
    </source>
</evidence>
<dbReference type="AlphaFoldDB" id="A0A4V4RGH7"/>
<protein>
    <submittedName>
        <fullName evidence="3">CPBP family intramembrane metalloprotease</fullName>
    </submittedName>
</protein>
<organism evidence="3 4">
    <name type="scientific">Subtercola vilae</name>
    <dbReference type="NCBI Taxonomy" id="2056433"/>
    <lineage>
        <taxon>Bacteria</taxon>
        <taxon>Bacillati</taxon>
        <taxon>Actinomycetota</taxon>
        <taxon>Actinomycetes</taxon>
        <taxon>Micrococcales</taxon>
        <taxon>Microbacteriaceae</taxon>
        <taxon>Subtercola</taxon>
    </lineage>
</organism>
<keyword evidence="1" id="KW-1133">Transmembrane helix</keyword>
<sequence>MTETPSPTSASLAEQPMSRGQVGFEIFIVLGLSLGASAVYAVVQLIDLLTRAKPLGSQSTALNGDLNDRAGFDLTYQLLGIFFAILPVVLAFYLLKLSGSNPFARLGFTASQPLCDLRRGLLLVVVIGVPGLAFYLLGRAVGITVNVTTQPESTYWFTIPVLILSALRAALTEELIVVGFLFERLGRLGWHKWVIIASTAALRGSYHLYQGFGPFVGNFAMGVLFGWLYTRWGRTVPLVITHWILDIASFVGYGLAVALLPGLFTAS</sequence>
<dbReference type="RefSeq" id="WP_136642040.1">
    <property type="nucleotide sequence ID" value="NZ_QYRT01000014.1"/>
</dbReference>
<feature type="transmembrane region" description="Helical" evidence="1">
    <location>
        <begin position="120"/>
        <end position="137"/>
    </location>
</feature>
<feature type="transmembrane region" description="Helical" evidence="1">
    <location>
        <begin position="74"/>
        <end position="95"/>
    </location>
</feature>
<feature type="domain" description="CAAX prenyl protease 2/Lysostaphin resistance protein A-like" evidence="2">
    <location>
        <begin position="157"/>
        <end position="247"/>
    </location>
</feature>
<reference evidence="3 4" key="1">
    <citation type="journal article" date="2019" name="Microorganisms">
        <title>Systematic Affiliation and Genome Analysis of Subtercola vilae DB165(T) with Particular Emphasis on Cold Adaptation of an Isolate from a High-Altitude Cold Volcano Lake.</title>
        <authorList>
            <person name="Villalobos A.S."/>
            <person name="Wiese J."/>
            <person name="Imhoff J.F."/>
            <person name="Dorador C."/>
            <person name="Keller A."/>
            <person name="Hentschel U."/>
        </authorList>
    </citation>
    <scope>NUCLEOTIDE SEQUENCE [LARGE SCALE GENOMIC DNA]</scope>
    <source>
        <strain evidence="3 4">DB165</strain>
    </source>
</reference>
<feature type="transmembrane region" description="Helical" evidence="1">
    <location>
        <begin position="244"/>
        <end position="264"/>
    </location>
</feature>
<dbReference type="GO" id="GO:0080120">
    <property type="term" value="P:CAAX-box protein maturation"/>
    <property type="evidence" value="ECO:0007669"/>
    <property type="project" value="UniProtKB-ARBA"/>
</dbReference>
<name>A0A4V4RGH7_9MICO</name>
<evidence type="ECO:0000259" key="2">
    <source>
        <dbReference type="Pfam" id="PF02517"/>
    </source>
</evidence>
<keyword evidence="3" id="KW-0645">Protease</keyword>